<protein>
    <submittedName>
        <fullName evidence="4">Monooxygenase</fullName>
    </submittedName>
</protein>
<evidence type="ECO:0000259" key="3">
    <source>
        <dbReference type="Pfam" id="PF03712"/>
    </source>
</evidence>
<dbReference type="InterPro" id="IPR036939">
    <property type="entry name" value="Cu2_ascorb_mOase_N_sf"/>
</dbReference>
<feature type="signal peptide" evidence="2">
    <location>
        <begin position="1"/>
        <end position="21"/>
    </location>
</feature>
<dbReference type="SUPFAM" id="SSF49742">
    <property type="entry name" value="PHM/PNGase F"/>
    <property type="match status" value="2"/>
</dbReference>
<gene>
    <name evidence="4" type="ORF">FDA94_17090</name>
</gene>
<organism evidence="4 5">
    <name type="scientific">Herbidospora galbida</name>
    <dbReference type="NCBI Taxonomy" id="2575442"/>
    <lineage>
        <taxon>Bacteria</taxon>
        <taxon>Bacillati</taxon>
        <taxon>Actinomycetota</taxon>
        <taxon>Actinomycetes</taxon>
        <taxon>Streptosporangiales</taxon>
        <taxon>Streptosporangiaceae</taxon>
        <taxon>Herbidospora</taxon>
    </lineage>
</organism>
<dbReference type="OrthoDB" id="9786191at2"/>
<feature type="chain" id="PRO_5038795670" evidence="2">
    <location>
        <begin position="22"/>
        <end position="372"/>
    </location>
</feature>
<dbReference type="GO" id="GO:0005507">
    <property type="term" value="F:copper ion binding"/>
    <property type="evidence" value="ECO:0007669"/>
    <property type="project" value="InterPro"/>
</dbReference>
<dbReference type="RefSeq" id="WP_137248057.1">
    <property type="nucleotide sequence ID" value="NZ_SZQA01000015.1"/>
</dbReference>
<dbReference type="PROSITE" id="PS51257">
    <property type="entry name" value="PROKAR_LIPOPROTEIN"/>
    <property type="match status" value="1"/>
</dbReference>
<dbReference type="Pfam" id="PF03712">
    <property type="entry name" value="Cu2_monoox_C"/>
    <property type="match status" value="1"/>
</dbReference>
<accession>A0A4U3MEK4</accession>
<keyword evidence="1" id="KW-1015">Disulfide bond</keyword>
<name>A0A4U3MEK4_9ACTN</name>
<comment type="caution">
    <text evidence="4">The sequence shown here is derived from an EMBL/GenBank/DDBJ whole genome shotgun (WGS) entry which is preliminary data.</text>
</comment>
<dbReference type="InterPro" id="IPR024548">
    <property type="entry name" value="Cu2_monoox_C"/>
</dbReference>
<reference evidence="4 5" key="1">
    <citation type="submission" date="2019-04" db="EMBL/GenBank/DDBJ databases">
        <title>Herbidospora sp. NEAU-GS14.nov., a novel actinomycete isolated from soil.</title>
        <authorList>
            <person name="Han L."/>
        </authorList>
    </citation>
    <scope>NUCLEOTIDE SEQUENCE [LARGE SCALE GENOMIC DNA]</scope>
    <source>
        <strain evidence="4 5">NEAU-GS14</strain>
    </source>
</reference>
<keyword evidence="2" id="KW-0732">Signal</keyword>
<keyword evidence="4" id="KW-0503">Monooxygenase</keyword>
<dbReference type="Gene3D" id="2.60.120.310">
    <property type="entry name" value="Copper type II, ascorbate-dependent monooxygenase, N-terminal domain"/>
    <property type="match status" value="1"/>
</dbReference>
<keyword evidence="5" id="KW-1185">Reference proteome</keyword>
<dbReference type="InterPro" id="IPR014784">
    <property type="entry name" value="Cu2_ascorb_mOase-like_C"/>
</dbReference>
<dbReference type="Gene3D" id="2.60.120.230">
    <property type="match status" value="1"/>
</dbReference>
<dbReference type="AlphaFoldDB" id="A0A4U3MEK4"/>
<dbReference type="EMBL" id="SZQA01000015">
    <property type="protein sequence ID" value="TKK87541.1"/>
    <property type="molecule type" value="Genomic_DNA"/>
</dbReference>
<evidence type="ECO:0000313" key="5">
    <source>
        <dbReference type="Proteomes" id="UP000308705"/>
    </source>
</evidence>
<evidence type="ECO:0000313" key="4">
    <source>
        <dbReference type="EMBL" id="TKK87541.1"/>
    </source>
</evidence>
<sequence>MNRLRGSLAALLVLVVTAACGTQETAAPPAATPKHGHAASKAPALPLRDGERFVTLTMPEPYTPQGPNGGSDDYRCFLIDPGTQGTGFLTGAQFQPLNLAIVHHAIFFRLAPEQVAEAKKMDAAAPGQGWTCFADAGVRQAGWVAHWAPGDRETLLDPKYGHPIPPGSQLVMQVHYNTRAGAGADQSAIRLRVSDKQLQPLGTALFAGPVELPCTPEESGPLCDRKAAVEDIGRRFGEESARTPGFLTEMCGPAKPGPTQHCDIPVPQEGLLHALAGHMHLLGRSIKVELNPGKPDARTLLDVPEYNFDDQALRPLPTPVKVGKGDVVRVTCTHDAKLRSMLPQLEKEPARYVVWGEGTADEMCLGVAIMSA</sequence>
<dbReference type="InterPro" id="IPR008977">
    <property type="entry name" value="PHM/PNGase_F_dom_sf"/>
</dbReference>
<evidence type="ECO:0000256" key="2">
    <source>
        <dbReference type="SAM" id="SignalP"/>
    </source>
</evidence>
<proteinExistence type="predicted"/>
<feature type="domain" description="Copper type II ascorbate-dependent monooxygenase C-terminal" evidence="3">
    <location>
        <begin position="261"/>
        <end position="365"/>
    </location>
</feature>
<keyword evidence="4" id="KW-0560">Oxidoreductase</keyword>
<dbReference type="Proteomes" id="UP000308705">
    <property type="component" value="Unassembled WGS sequence"/>
</dbReference>
<dbReference type="GO" id="GO:0016715">
    <property type="term" value="F:oxidoreductase activity, acting on paired donors, with incorporation or reduction of molecular oxygen, reduced ascorbate as one donor, and incorporation of one atom of oxygen"/>
    <property type="evidence" value="ECO:0007669"/>
    <property type="project" value="InterPro"/>
</dbReference>
<evidence type="ECO:0000256" key="1">
    <source>
        <dbReference type="ARBA" id="ARBA00023157"/>
    </source>
</evidence>